<evidence type="ECO:0000313" key="3">
    <source>
        <dbReference type="Proteomes" id="UP000199184"/>
    </source>
</evidence>
<evidence type="ECO:0000313" key="2">
    <source>
        <dbReference type="EMBL" id="SCB54188.1"/>
    </source>
</evidence>
<keyword evidence="3" id="KW-1185">Reference proteome</keyword>
<feature type="region of interest" description="Disordered" evidence="1">
    <location>
        <begin position="1"/>
        <end position="25"/>
    </location>
</feature>
<dbReference type="PANTHER" id="PTHR42941">
    <property type="entry name" value="SLL1037 PROTEIN"/>
    <property type="match status" value="1"/>
</dbReference>
<sequence>MGSLQSERRKLAVAEPEGNDMNKAPKSRSLLQLTWLVPVAMMLQTACLESQTARNAKADAQFDQRPLPKESEKDRMNAWTVGLAGGLLEGAPIRLAAEMARVVDDGADLHLLPIVTRGATDNLNALLYLRGVDTAIINSDAFEEYKIQAPQIKSRITYLLNLFPSELHIFVRPEITSLQDLVGKKVNFNTLGTAAAYSGPLIFSRLGLDVEKTFIPHQVALEQMRKGEMSAVVFITSKPVDAFVKGRWEAGFKFLPIGYDKKFEDYYLPATLDANEYPNLIKQGERISTIAVPTALVAFNWSPGSNRYQRVARLVEYLFSRIDRLQAPGFDPKWQSINLAASVPGLTRFQAAQEWLDRKARSVQARP</sequence>
<protein>
    <submittedName>
        <fullName evidence="2">TRAP-type uncharacterized transport system, substrate-binding protein</fullName>
    </submittedName>
</protein>
<dbReference type="EMBL" id="FMAI01000024">
    <property type="protein sequence ID" value="SCB54188.1"/>
    <property type="molecule type" value="Genomic_DNA"/>
</dbReference>
<dbReference type="Proteomes" id="UP000199184">
    <property type="component" value="Unassembled WGS sequence"/>
</dbReference>
<dbReference type="PANTHER" id="PTHR42941:SF1">
    <property type="entry name" value="SLL1037 PROTEIN"/>
    <property type="match status" value="1"/>
</dbReference>
<gene>
    <name evidence="2" type="ORF">GA0061098_102418</name>
</gene>
<dbReference type="Pfam" id="PF16868">
    <property type="entry name" value="NMT1_3"/>
    <property type="match status" value="1"/>
</dbReference>
<evidence type="ECO:0000256" key="1">
    <source>
        <dbReference type="SAM" id="MobiDB-lite"/>
    </source>
</evidence>
<proteinExistence type="predicted"/>
<dbReference type="SUPFAM" id="SSF53850">
    <property type="entry name" value="Periplasmic binding protein-like II"/>
    <property type="match status" value="1"/>
</dbReference>
<feature type="region of interest" description="Disordered" evidence="1">
    <location>
        <begin position="55"/>
        <end position="74"/>
    </location>
</feature>
<reference evidence="3" key="1">
    <citation type="submission" date="2016-08" db="EMBL/GenBank/DDBJ databases">
        <authorList>
            <person name="Varghese N."/>
            <person name="Submissions Spin"/>
        </authorList>
    </citation>
    <scope>NUCLEOTIDE SEQUENCE [LARGE SCALE GENOMIC DNA]</scope>
    <source>
        <strain evidence="3">ERR11</strain>
    </source>
</reference>
<feature type="compositionally biased region" description="Basic and acidic residues" evidence="1">
    <location>
        <begin position="56"/>
        <end position="74"/>
    </location>
</feature>
<organism evidence="2 3">
    <name type="scientific">Bradyrhizobium shewense</name>
    <dbReference type="NCBI Taxonomy" id="1761772"/>
    <lineage>
        <taxon>Bacteria</taxon>
        <taxon>Pseudomonadati</taxon>
        <taxon>Pseudomonadota</taxon>
        <taxon>Alphaproteobacteria</taxon>
        <taxon>Hyphomicrobiales</taxon>
        <taxon>Nitrobacteraceae</taxon>
        <taxon>Bradyrhizobium</taxon>
    </lineage>
</organism>
<name>A0A1C3XPJ8_9BRAD</name>
<dbReference type="AlphaFoldDB" id="A0A1C3XPJ8"/>
<dbReference type="Gene3D" id="3.40.190.10">
    <property type="entry name" value="Periplasmic binding protein-like II"/>
    <property type="match status" value="2"/>
</dbReference>
<accession>A0A1C3XPJ8</accession>
<dbReference type="InterPro" id="IPR011852">
    <property type="entry name" value="TRAP_TAXI"/>
</dbReference>
<feature type="compositionally biased region" description="Basic and acidic residues" evidence="1">
    <location>
        <begin position="1"/>
        <end position="12"/>
    </location>
</feature>